<keyword evidence="11" id="KW-0614">Plasmid</keyword>
<dbReference type="PANTHER" id="PTHR30561:SF0">
    <property type="entry name" value="GUANIDINIUM EXPORTER"/>
    <property type="match status" value="1"/>
</dbReference>
<protein>
    <recommendedName>
        <fullName evidence="8">Guanidinium exporter</fullName>
    </recommendedName>
</protein>
<dbReference type="GO" id="GO:0022857">
    <property type="term" value="F:transmembrane transporter activity"/>
    <property type="evidence" value="ECO:0007669"/>
    <property type="project" value="InterPro"/>
</dbReference>
<evidence type="ECO:0000256" key="9">
    <source>
        <dbReference type="RuleBase" id="RU003942"/>
    </source>
</evidence>
<reference evidence="11" key="1">
    <citation type="journal article" date="2014" name="Antimicrob. Agents Chemother.">
        <title>Detection of variants of the pRAS3, pAB5S9, and pSN254 plasmids in Aeromonas salmonicida subsp. salmonicida: multidrug-resistance, interspecies exchanges, and plasmid reshaping.</title>
        <authorList>
            <person name="Vincent A.T."/>
            <person name="Trudel M.V."/>
            <person name="Paquet V.E."/>
            <person name="Boyle B."/>
            <person name="Tanaka K.H."/>
            <person name="Dallaire-Dufresne S."/>
            <person name="Daher R.K."/>
            <person name="Frenette M."/>
            <person name="Derome N."/>
            <person name="Charette S.J."/>
        </authorList>
    </citation>
    <scope>NUCLEOTIDE SEQUENCE</scope>
    <source>
        <strain evidence="11">2004-05MF26</strain>
        <plasmid evidence="11">pSN254b</plasmid>
    </source>
</reference>
<keyword evidence="3" id="KW-1003">Cell membrane</keyword>
<dbReference type="GO" id="GO:0005886">
    <property type="term" value="C:plasma membrane"/>
    <property type="evidence" value="ECO:0007669"/>
    <property type="project" value="UniProtKB-SubCell"/>
</dbReference>
<organism evidence="11">
    <name type="scientific">Aeromonas salmonicida subsp. salmonicida</name>
    <dbReference type="NCBI Taxonomy" id="29491"/>
    <lineage>
        <taxon>Bacteria</taxon>
        <taxon>Pseudomonadati</taxon>
        <taxon>Pseudomonadota</taxon>
        <taxon>Gammaproteobacteria</taxon>
        <taxon>Aeromonadales</taxon>
        <taxon>Aeromonadaceae</taxon>
        <taxon>Aeromonas</taxon>
    </lineage>
</organism>
<evidence type="ECO:0000256" key="3">
    <source>
        <dbReference type="ARBA" id="ARBA00022475"/>
    </source>
</evidence>
<dbReference type="Gene3D" id="1.10.3730.20">
    <property type="match status" value="1"/>
</dbReference>
<evidence type="ECO:0000256" key="5">
    <source>
        <dbReference type="ARBA" id="ARBA00022989"/>
    </source>
</evidence>
<feature type="transmembrane region" description="Helical" evidence="10">
    <location>
        <begin position="73"/>
        <end position="91"/>
    </location>
</feature>
<dbReference type="AlphaFoldDB" id="A0A096Y6E9"/>
<proteinExistence type="inferred from homology"/>
<geneLocation type="plasmid" evidence="11">
    <name>pSN254b</name>
</geneLocation>
<dbReference type="EMBL" id="KJ909290">
    <property type="protein sequence ID" value="AIM49617.1"/>
    <property type="molecule type" value="Genomic_DNA"/>
</dbReference>
<dbReference type="InterPro" id="IPR045324">
    <property type="entry name" value="Small_multidrug_res"/>
</dbReference>
<dbReference type="FunFam" id="1.10.3730.20:FF:000001">
    <property type="entry name" value="Quaternary ammonium compound resistance transporter SugE"/>
    <property type="match status" value="1"/>
</dbReference>
<evidence type="ECO:0000256" key="2">
    <source>
        <dbReference type="ARBA" id="ARBA00022448"/>
    </source>
</evidence>
<keyword evidence="4 9" id="KW-0812">Transmembrane</keyword>
<dbReference type="SUPFAM" id="SSF103481">
    <property type="entry name" value="Multidrug resistance efflux transporter EmrE"/>
    <property type="match status" value="1"/>
</dbReference>
<evidence type="ECO:0000256" key="6">
    <source>
        <dbReference type="ARBA" id="ARBA00023136"/>
    </source>
</evidence>
<accession>A0A096Y6E9</accession>
<evidence type="ECO:0000256" key="4">
    <source>
        <dbReference type="ARBA" id="ARBA00022692"/>
    </source>
</evidence>
<name>A0A096Y6E9_AERSS</name>
<comment type="subcellular location">
    <subcellularLocation>
        <location evidence="1 9">Cell membrane</location>
        <topology evidence="1 9">Multi-pass membrane protein</topology>
    </subcellularLocation>
</comment>
<dbReference type="InterPro" id="IPR000390">
    <property type="entry name" value="Small_drug/metabolite_transptr"/>
</dbReference>
<dbReference type="GO" id="GO:1990961">
    <property type="term" value="P:xenobiotic detoxification by transmembrane export across the plasma membrane"/>
    <property type="evidence" value="ECO:0007669"/>
    <property type="project" value="UniProtKB-ARBA"/>
</dbReference>
<evidence type="ECO:0000256" key="8">
    <source>
        <dbReference type="ARBA" id="ARBA00039168"/>
    </source>
</evidence>
<keyword evidence="5 10" id="KW-1133">Transmembrane helix</keyword>
<keyword evidence="6 10" id="KW-0472">Membrane</keyword>
<dbReference type="InterPro" id="IPR037185">
    <property type="entry name" value="EmrE-like"/>
</dbReference>
<dbReference type="NCBIfam" id="NF008512">
    <property type="entry name" value="PRK11431.1"/>
    <property type="match status" value="1"/>
</dbReference>
<sequence length="146" mass="15256">MNKKVEIHFLPGKNAISHISFAGRPANASFTGDGPIVLEPDMSWIVLLIAGLLEVVWAIGLKYTHGFTRLTPSIITIAAMIVSIAMLSWAMRTLPVGTAYAVWTGIGAVGAAITGILLLGESASPARLLSLGLIVAGIIGLKLSTH</sequence>
<evidence type="ECO:0000256" key="10">
    <source>
        <dbReference type="SAM" id="Phobius"/>
    </source>
</evidence>
<keyword evidence="2" id="KW-0813">Transport</keyword>
<comment type="similarity">
    <text evidence="7">Belongs to the drug/metabolite transporter (DMT) superfamily. Small multidrug resistance (SMR) (TC 2.A.7.1) family. Gdx/SugE subfamily.</text>
</comment>
<feature type="transmembrane region" description="Helical" evidence="10">
    <location>
        <begin position="42"/>
        <end position="61"/>
    </location>
</feature>
<dbReference type="Pfam" id="PF00893">
    <property type="entry name" value="Multi_Drug_Res"/>
    <property type="match status" value="1"/>
</dbReference>
<feature type="transmembrane region" description="Helical" evidence="10">
    <location>
        <begin position="126"/>
        <end position="144"/>
    </location>
</feature>
<gene>
    <name evidence="11" type="primary">sugE2</name>
</gene>
<evidence type="ECO:0000313" key="11">
    <source>
        <dbReference type="EMBL" id="AIM49617.1"/>
    </source>
</evidence>
<evidence type="ECO:0000256" key="1">
    <source>
        <dbReference type="ARBA" id="ARBA00004651"/>
    </source>
</evidence>
<evidence type="ECO:0000256" key="7">
    <source>
        <dbReference type="ARBA" id="ARBA00038151"/>
    </source>
</evidence>
<dbReference type="PANTHER" id="PTHR30561">
    <property type="entry name" value="SMR FAMILY PROTON-DEPENDENT DRUG EFFLUX TRANSPORTER SUGE"/>
    <property type="match status" value="1"/>
</dbReference>
<feature type="transmembrane region" description="Helical" evidence="10">
    <location>
        <begin position="97"/>
        <end position="119"/>
    </location>
</feature>